<dbReference type="Proteomes" id="UP000478836">
    <property type="component" value="Unassembled WGS sequence"/>
</dbReference>
<dbReference type="RefSeq" id="WP_151458767.1">
    <property type="nucleotide sequence ID" value="NZ_CBDRDJ010000002.1"/>
</dbReference>
<accession>A0ABQ6VA13</accession>
<dbReference type="CDD" id="cd05254">
    <property type="entry name" value="dTDP_HR_like_SDR_e"/>
    <property type="match status" value="1"/>
</dbReference>
<dbReference type="InterPro" id="IPR029903">
    <property type="entry name" value="RmlD-like-bd"/>
</dbReference>
<comment type="caution">
    <text evidence="2">The sequence shown here is derived from an EMBL/GenBank/DDBJ whole genome shotgun (WGS) entry which is preliminary data.</text>
</comment>
<dbReference type="PANTHER" id="PTHR43242">
    <property type="entry name" value="NAD(P)-BINDING ROSSMANN-FOLD SUPERFAMILY PROTEIN"/>
    <property type="match status" value="1"/>
</dbReference>
<gene>
    <name evidence="2" type="ORF">F6A08_04775</name>
</gene>
<evidence type="ECO:0000313" key="2">
    <source>
        <dbReference type="EMBL" id="KAB1867113.1"/>
    </source>
</evidence>
<sequence length="306" mass="32461">MTGWLVTGGTGLLGANALIDLRQGVRAVGAARNVPEDADAVGEFVRVDLSSPADRRGLVARTGVDHVLHTAAIATIEGCEADPDAAYELNVRASEDLAAQAYSEGARFLFISTDAVFDGRDGEYTESDPTSPISEYGRGKVEAEKRVLDANPDAIVARVNFYGWSPTGTRSLAEFFFNRLSSGADVGGFTDVRVSTTYVGHLVTALRELAATDAAGIFHVAAADGVSKYDFGRALAECFGFDPARVNPVLSTDVLAAPRGADLRLRTDRLRAALGRDLPASTDGLLSLRADRDAGRPQTLKNFDHS</sequence>
<evidence type="ECO:0000259" key="1">
    <source>
        <dbReference type="Pfam" id="PF04321"/>
    </source>
</evidence>
<organism evidence="2 3">
    <name type="scientific">Microbacterium algeriense</name>
    <dbReference type="NCBI Taxonomy" id="2615184"/>
    <lineage>
        <taxon>Bacteria</taxon>
        <taxon>Bacillati</taxon>
        <taxon>Actinomycetota</taxon>
        <taxon>Actinomycetes</taxon>
        <taxon>Micrococcales</taxon>
        <taxon>Microbacteriaceae</taxon>
        <taxon>Microbacterium</taxon>
    </lineage>
</organism>
<dbReference type="SUPFAM" id="SSF51735">
    <property type="entry name" value="NAD(P)-binding Rossmann-fold domains"/>
    <property type="match status" value="1"/>
</dbReference>
<protein>
    <submittedName>
        <fullName evidence="2">SDR family oxidoreductase</fullName>
    </submittedName>
</protein>
<keyword evidence="3" id="KW-1185">Reference proteome</keyword>
<dbReference type="Pfam" id="PF04321">
    <property type="entry name" value="RmlD_sub_bind"/>
    <property type="match status" value="1"/>
</dbReference>
<proteinExistence type="predicted"/>
<dbReference type="GeneID" id="77475749"/>
<feature type="domain" description="RmlD-like substrate binding" evidence="1">
    <location>
        <begin position="5"/>
        <end position="282"/>
    </location>
</feature>
<dbReference type="InterPro" id="IPR036291">
    <property type="entry name" value="NAD(P)-bd_dom_sf"/>
</dbReference>
<evidence type="ECO:0000313" key="3">
    <source>
        <dbReference type="Proteomes" id="UP000478836"/>
    </source>
</evidence>
<reference evidence="3" key="1">
    <citation type="submission" date="2019-09" db="EMBL/GenBank/DDBJ databases">
        <title>Whole genome sequencing of Microbacterium maritypicum.</title>
        <authorList>
            <person name="Lenchi N."/>
        </authorList>
    </citation>
    <scope>NUCLEOTIDE SEQUENCE [LARGE SCALE GENOMIC DNA]</scope>
    <source>
        <strain evidence="3">G1</strain>
    </source>
</reference>
<name>A0ABQ6VA13_9MICO</name>
<dbReference type="PANTHER" id="PTHR43242:SF1">
    <property type="entry name" value="NAD(P)-BINDING ROSSMANN-FOLD SUPERFAMILY PROTEIN"/>
    <property type="match status" value="1"/>
</dbReference>
<dbReference type="Gene3D" id="3.40.50.720">
    <property type="entry name" value="NAD(P)-binding Rossmann-like Domain"/>
    <property type="match status" value="1"/>
</dbReference>
<dbReference type="EMBL" id="WAAO01000001">
    <property type="protein sequence ID" value="KAB1867113.1"/>
    <property type="molecule type" value="Genomic_DNA"/>
</dbReference>